<dbReference type="Pfam" id="PF05726">
    <property type="entry name" value="Pirin_C"/>
    <property type="match status" value="1"/>
</dbReference>
<accession>A0A6M3ZSN2</accession>
<feature type="binding site" evidence="2">
    <location>
        <position position="74"/>
    </location>
    <ligand>
        <name>Fe cation</name>
        <dbReference type="ChEBI" id="CHEBI:24875"/>
    </ligand>
</feature>
<dbReference type="InterPro" id="IPR012093">
    <property type="entry name" value="Pirin"/>
</dbReference>
<dbReference type="PIRSF" id="PIRSF006232">
    <property type="entry name" value="Pirin"/>
    <property type="match status" value="1"/>
</dbReference>
<evidence type="ECO:0000313" key="7">
    <source>
        <dbReference type="Proteomes" id="UP000501648"/>
    </source>
</evidence>
<evidence type="ECO:0000256" key="3">
    <source>
        <dbReference type="RuleBase" id="RU003457"/>
    </source>
</evidence>
<feature type="domain" description="Pirin N-terminal" evidence="4">
    <location>
        <begin position="37"/>
        <end position="134"/>
    </location>
</feature>
<feature type="binding site" evidence="2">
    <location>
        <position position="118"/>
    </location>
    <ligand>
        <name>Fe cation</name>
        <dbReference type="ChEBI" id="CHEBI:24875"/>
    </ligand>
</feature>
<sequence>MGCGPFQGENMSTPYTRQIERLVKGIATQDGAGVSLTRVLTHDLQRRLDPFLMLDAFHSDEPSDYLAGFPDHPHRGFETVTYMLAGRMRHRDNAGNEGLLEPGGMQWMTAGRGLVHSELPEQEDGLMSGFQLWVNLAAKDKMTTPGYQDIPAAGIPETSPQPGVKVRVLAGSAFGVDGAIRRETTEPLYLDLNLEAGVTLDLPIAATHNAFLYVYEGRLAVGPQGSEARLAEAGRMALLSNVADAAGVTVRAEQASRFLLIAGRPLNEPIAQWGPFVMNTREQVEEAIDDFRAGRF</sequence>
<dbReference type="SUPFAM" id="SSF51182">
    <property type="entry name" value="RmlC-like cupins"/>
    <property type="match status" value="1"/>
</dbReference>
<gene>
    <name evidence="6" type="ORF">C798_14490</name>
</gene>
<dbReference type="PANTHER" id="PTHR13903:SF8">
    <property type="entry name" value="PIRIN"/>
    <property type="match status" value="1"/>
</dbReference>
<comment type="similarity">
    <text evidence="1 3">Belongs to the pirin family.</text>
</comment>
<proteinExistence type="inferred from homology"/>
<feature type="binding site" evidence="2">
    <location>
        <position position="72"/>
    </location>
    <ligand>
        <name>Fe cation</name>
        <dbReference type="ChEBI" id="CHEBI:24875"/>
    </ligand>
</feature>
<organism evidence="6 7">
    <name type="scientific">Herbaspirillum rubrisubalbicans Os34</name>
    <dbReference type="NCBI Taxonomy" id="1235827"/>
    <lineage>
        <taxon>Bacteria</taxon>
        <taxon>Pseudomonadati</taxon>
        <taxon>Pseudomonadota</taxon>
        <taxon>Betaproteobacteria</taxon>
        <taxon>Burkholderiales</taxon>
        <taxon>Oxalobacteraceae</taxon>
        <taxon>Herbaspirillum</taxon>
    </lineage>
</organism>
<name>A0A6M3ZSN2_9BURK</name>
<keyword evidence="2" id="KW-0408">Iron</keyword>
<dbReference type="Proteomes" id="UP000501648">
    <property type="component" value="Chromosome"/>
</dbReference>
<evidence type="ECO:0000259" key="4">
    <source>
        <dbReference type="Pfam" id="PF02678"/>
    </source>
</evidence>
<reference evidence="6 7" key="1">
    <citation type="journal article" date="2012" name="J. Bacteriol.">
        <title>Genome sequence of the pathogenic Herbaspirillum seropedicae strain Os34, isolated from rice roots.</title>
        <authorList>
            <person name="Ye W."/>
            <person name="Ye S."/>
            <person name="Liu J."/>
            <person name="Chang S."/>
            <person name="Chen M."/>
            <person name="Zhu B."/>
            <person name="Guo L."/>
            <person name="An Q."/>
        </authorList>
    </citation>
    <scope>NUCLEOTIDE SEQUENCE [LARGE SCALE GENOMIC DNA]</scope>
    <source>
        <strain evidence="6 7">Os34</strain>
    </source>
</reference>
<keyword evidence="2" id="KW-0479">Metal-binding</keyword>
<dbReference type="InterPro" id="IPR014710">
    <property type="entry name" value="RmlC-like_jellyroll"/>
</dbReference>
<comment type="cofactor">
    <cofactor evidence="2">
        <name>Fe cation</name>
        <dbReference type="ChEBI" id="CHEBI:24875"/>
    </cofactor>
    <text evidence="2">Binds 1 Fe cation per subunit.</text>
</comment>
<dbReference type="EMBL" id="CP008956">
    <property type="protein sequence ID" value="QJQ01401.1"/>
    <property type="molecule type" value="Genomic_DNA"/>
</dbReference>
<dbReference type="InterPro" id="IPR011051">
    <property type="entry name" value="RmlC_Cupin_sf"/>
</dbReference>
<dbReference type="InterPro" id="IPR003829">
    <property type="entry name" value="Pirin_N_dom"/>
</dbReference>
<evidence type="ECO:0000256" key="2">
    <source>
        <dbReference type="PIRSR" id="PIRSR006232-1"/>
    </source>
</evidence>
<dbReference type="CDD" id="cd02247">
    <property type="entry name" value="cupin_pirin_C"/>
    <property type="match status" value="1"/>
</dbReference>
<evidence type="ECO:0000313" key="6">
    <source>
        <dbReference type="EMBL" id="QJQ01401.1"/>
    </source>
</evidence>
<dbReference type="PANTHER" id="PTHR13903">
    <property type="entry name" value="PIRIN-RELATED"/>
    <property type="match status" value="1"/>
</dbReference>
<dbReference type="AlphaFoldDB" id="A0A6M3ZSN2"/>
<feature type="domain" description="Pirin C-terminal" evidence="5">
    <location>
        <begin position="189"/>
        <end position="296"/>
    </location>
</feature>
<dbReference type="Gene3D" id="2.60.120.10">
    <property type="entry name" value="Jelly Rolls"/>
    <property type="match status" value="2"/>
</dbReference>
<dbReference type="InterPro" id="IPR008778">
    <property type="entry name" value="Pirin_C_dom"/>
</dbReference>
<evidence type="ECO:0000259" key="5">
    <source>
        <dbReference type="Pfam" id="PF05726"/>
    </source>
</evidence>
<feature type="binding site" evidence="2">
    <location>
        <position position="116"/>
    </location>
    <ligand>
        <name>Fe cation</name>
        <dbReference type="ChEBI" id="CHEBI:24875"/>
    </ligand>
</feature>
<dbReference type="CDD" id="cd02909">
    <property type="entry name" value="cupin_pirin_N"/>
    <property type="match status" value="1"/>
</dbReference>
<protein>
    <submittedName>
        <fullName evidence="6">Pirin family protein</fullName>
    </submittedName>
</protein>
<evidence type="ECO:0000256" key="1">
    <source>
        <dbReference type="ARBA" id="ARBA00008416"/>
    </source>
</evidence>
<dbReference type="Pfam" id="PF02678">
    <property type="entry name" value="Pirin"/>
    <property type="match status" value="1"/>
</dbReference>
<dbReference type="GO" id="GO:0046872">
    <property type="term" value="F:metal ion binding"/>
    <property type="evidence" value="ECO:0007669"/>
    <property type="project" value="UniProtKB-KW"/>
</dbReference>